<dbReference type="SUPFAM" id="SSF63712">
    <property type="entry name" value="Nicotinic receptor ligand binding domain-like"/>
    <property type="match status" value="1"/>
</dbReference>
<keyword evidence="7" id="KW-0472">Membrane</keyword>
<evidence type="ECO:0000256" key="4">
    <source>
        <dbReference type="ARBA" id="ARBA00022475"/>
    </source>
</evidence>
<dbReference type="GO" id="GO:0004888">
    <property type="term" value="F:transmembrane signaling receptor activity"/>
    <property type="evidence" value="ECO:0007669"/>
    <property type="project" value="InterPro"/>
</dbReference>
<sequence>MGPTGTHARRLIAATLLVIGFTACFAVADAVAADLPSGPGVIATEIGKEPGAREVVVGTYIENIQGLDLATNSFMADLYVWMRWQGADLAPYQSLEVMNPYETWALVGTPLTEEPVPQPDGSFYYAIRYQGAFNTALQLAQFPFGEQNLQVQLEDQRSEADQLTYVLDTNPIAIDPQVTVPGYDIGQPSITVEDIHYSSSFGDLTNRENDIYSRVTITVPVTHPFLATSVKVLLPILLVVATASLIFHVPPGLIEARIGLGITALLTLVAMQWSALSDLPDGGYLVMLDVLYIISFLFVLTTLIQTLATSWKARTGGEASAIRADERMMYIDLSAYIGLSALVMWLYLR</sequence>
<comment type="subcellular location">
    <subcellularLocation>
        <location evidence="2">Cell membrane</location>
    </subcellularLocation>
    <subcellularLocation>
        <location evidence="1">Membrane</location>
        <topology evidence="1">Multi-pass membrane protein</topology>
    </subcellularLocation>
</comment>
<dbReference type="PANTHER" id="PTHR18945">
    <property type="entry name" value="NEUROTRANSMITTER GATED ION CHANNEL"/>
    <property type="match status" value="1"/>
</dbReference>
<keyword evidence="6" id="KW-0407">Ion channel</keyword>
<dbReference type="InterPro" id="IPR006028">
    <property type="entry name" value="GABAA/Glycine_rcpt"/>
</dbReference>
<gene>
    <name evidence="8" type="ORF">UFOPK3402_01929</name>
</gene>
<evidence type="ECO:0000256" key="1">
    <source>
        <dbReference type="ARBA" id="ARBA00004141"/>
    </source>
</evidence>
<dbReference type="InterPro" id="IPR038050">
    <property type="entry name" value="Neuro_actylchol_rec"/>
</dbReference>
<evidence type="ECO:0000256" key="3">
    <source>
        <dbReference type="ARBA" id="ARBA00022448"/>
    </source>
</evidence>
<keyword evidence="5" id="KW-0406">Ion transport</keyword>
<dbReference type="InterPro" id="IPR006201">
    <property type="entry name" value="Neur_channel"/>
</dbReference>
<keyword evidence="3" id="KW-0813">Transport</keyword>
<evidence type="ECO:0000256" key="6">
    <source>
        <dbReference type="ARBA" id="ARBA00023303"/>
    </source>
</evidence>
<keyword evidence="7" id="KW-1133">Transmembrane helix</keyword>
<proteinExistence type="predicted"/>
<name>A0A6J7F048_9ZZZZ</name>
<dbReference type="AlphaFoldDB" id="A0A6J7F048"/>
<organism evidence="8">
    <name type="scientific">freshwater metagenome</name>
    <dbReference type="NCBI Taxonomy" id="449393"/>
    <lineage>
        <taxon>unclassified sequences</taxon>
        <taxon>metagenomes</taxon>
        <taxon>ecological metagenomes</taxon>
    </lineage>
</organism>
<evidence type="ECO:0000256" key="2">
    <source>
        <dbReference type="ARBA" id="ARBA00004236"/>
    </source>
</evidence>
<dbReference type="InterPro" id="IPR036719">
    <property type="entry name" value="Neuro-gated_channel_TM_sf"/>
</dbReference>
<dbReference type="PRINTS" id="PR00253">
    <property type="entry name" value="GABAARECEPTR"/>
</dbReference>
<dbReference type="GO" id="GO:0005886">
    <property type="term" value="C:plasma membrane"/>
    <property type="evidence" value="ECO:0007669"/>
    <property type="project" value="UniProtKB-SubCell"/>
</dbReference>
<keyword evidence="4" id="KW-1003">Cell membrane</keyword>
<reference evidence="8" key="1">
    <citation type="submission" date="2020-05" db="EMBL/GenBank/DDBJ databases">
        <authorList>
            <person name="Chiriac C."/>
            <person name="Salcher M."/>
            <person name="Ghai R."/>
            <person name="Kavagutti S V."/>
        </authorList>
    </citation>
    <scope>NUCLEOTIDE SEQUENCE</scope>
</reference>
<evidence type="ECO:0000256" key="7">
    <source>
        <dbReference type="SAM" id="Phobius"/>
    </source>
</evidence>
<dbReference type="InterPro" id="IPR036734">
    <property type="entry name" value="Neur_chan_lig-bd_sf"/>
</dbReference>
<dbReference type="SUPFAM" id="SSF90112">
    <property type="entry name" value="Neurotransmitter-gated ion-channel transmembrane pore"/>
    <property type="match status" value="1"/>
</dbReference>
<dbReference type="Gene3D" id="2.70.170.10">
    <property type="entry name" value="Neurotransmitter-gated ion-channel ligand-binding domain"/>
    <property type="match status" value="1"/>
</dbReference>
<dbReference type="GO" id="GO:0005230">
    <property type="term" value="F:extracellular ligand-gated monoatomic ion channel activity"/>
    <property type="evidence" value="ECO:0007669"/>
    <property type="project" value="InterPro"/>
</dbReference>
<protein>
    <submittedName>
        <fullName evidence="8">Unannotated protein</fullName>
    </submittedName>
</protein>
<feature type="transmembrane region" description="Helical" evidence="7">
    <location>
        <begin position="329"/>
        <end position="348"/>
    </location>
</feature>
<accession>A0A6J7F048</accession>
<keyword evidence="7" id="KW-0812">Transmembrane</keyword>
<dbReference type="Gene3D" id="1.20.58.390">
    <property type="entry name" value="Neurotransmitter-gated ion-channel transmembrane domain"/>
    <property type="match status" value="1"/>
</dbReference>
<feature type="transmembrane region" description="Helical" evidence="7">
    <location>
        <begin position="225"/>
        <end position="246"/>
    </location>
</feature>
<feature type="transmembrane region" description="Helical" evidence="7">
    <location>
        <begin position="282"/>
        <end position="308"/>
    </location>
</feature>
<evidence type="ECO:0000313" key="8">
    <source>
        <dbReference type="EMBL" id="CAB4886570.1"/>
    </source>
</evidence>
<dbReference type="EMBL" id="CAFBLS010000318">
    <property type="protein sequence ID" value="CAB4886570.1"/>
    <property type="molecule type" value="Genomic_DNA"/>
</dbReference>
<evidence type="ECO:0000256" key="5">
    <source>
        <dbReference type="ARBA" id="ARBA00023065"/>
    </source>
</evidence>
<feature type="transmembrane region" description="Helical" evidence="7">
    <location>
        <begin position="258"/>
        <end position="276"/>
    </location>
</feature>